<gene>
    <name evidence="1" type="ORF">Pint_33370</name>
</gene>
<name>A0ACC0X5Q0_9ROSI</name>
<reference evidence="2" key="1">
    <citation type="journal article" date="2023" name="G3 (Bethesda)">
        <title>Genome assembly and association tests identify interacting loci associated with vigor, precocity, and sex in interspecific pistachio rootstocks.</title>
        <authorList>
            <person name="Palmer W."/>
            <person name="Jacygrad E."/>
            <person name="Sagayaradj S."/>
            <person name="Cavanaugh K."/>
            <person name="Han R."/>
            <person name="Bertier L."/>
            <person name="Beede B."/>
            <person name="Kafkas S."/>
            <person name="Golino D."/>
            <person name="Preece J."/>
            <person name="Michelmore R."/>
        </authorList>
    </citation>
    <scope>NUCLEOTIDE SEQUENCE [LARGE SCALE GENOMIC DNA]</scope>
</reference>
<organism evidence="1 2">
    <name type="scientific">Pistacia integerrima</name>
    <dbReference type="NCBI Taxonomy" id="434235"/>
    <lineage>
        <taxon>Eukaryota</taxon>
        <taxon>Viridiplantae</taxon>
        <taxon>Streptophyta</taxon>
        <taxon>Embryophyta</taxon>
        <taxon>Tracheophyta</taxon>
        <taxon>Spermatophyta</taxon>
        <taxon>Magnoliopsida</taxon>
        <taxon>eudicotyledons</taxon>
        <taxon>Gunneridae</taxon>
        <taxon>Pentapetalae</taxon>
        <taxon>rosids</taxon>
        <taxon>malvids</taxon>
        <taxon>Sapindales</taxon>
        <taxon>Anacardiaceae</taxon>
        <taxon>Pistacia</taxon>
    </lineage>
</organism>
<keyword evidence="2" id="KW-1185">Reference proteome</keyword>
<protein>
    <submittedName>
        <fullName evidence="1">Uncharacterized protein</fullName>
    </submittedName>
</protein>
<evidence type="ECO:0000313" key="1">
    <source>
        <dbReference type="EMBL" id="KAJ0010645.1"/>
    </source>
</evidence>
<proteinExistence type="predicted"/>
<sequence length="58" mass="6739">MFCLFFMQDYYWVALTGSIPESIGSIWQMAFLSLSFNIFSQPISPSIGNLSNLYWLDF</sequence>
<evidence type="ECO:0000313" key="2">
    <source>
        <dbReference type="Proteomes" id="UP001163603"/>
    </source>
</evidence>
<comment type="caution">
    <text evidence="1">The sequence shown here is derived from an EMBL/GenBank/DDBJ whole genome shotgun (WGS) entry which is preliminary data.</text>
</comment>
<dbReference type="EMBL" id="CM047749">
    <property type="protein sequence ID" value="KAJ0010645.1"/>
    <property type="molecule type" value="Genomic_DNA"/>
</dbReference>
<dbReference type="Proteomes" id="UP001163603">
    <property type="component" value="Chromosome 14"/>
</dbReference>
<accession>A0ACC0X5Q0</accession>